<dbReference type="EMBL" id="MLAK01000648">
    <property type="protein sequence ID" value="OHT09135.1"/>
    <property type="molecule type" value="Genomic_DNA"/>
</dbReference>
<dbReference type="GeneID" id="94837097"/>
<feature type="transmembrane region" description="Helical" evidence="1">
    <location>
        <begin position="20"/>
        <end position="39"/>
    </location>
</feature>
<dbReference type="OrthoDB" id="10578274at2759"/>
<organism evidence="2 3">
    <name type="scientific">Tritrichomonas foetus</name>
    <dbReference type="NCBI Taxonomy" id="1144522"/>
    <lineage>
        <taxon>Eukaryota</taxon>
        <taxon>Metamonada</taxon>
        <taxon>Parabasalia</taxon>
        <taxon>Tritrichomonadida</taxon>
        <taxon>Tritrichomonadidae</taxon>
        <taxon>Tritrichomonas</taxon>
    </lineage>
</organism>
<dbReference type="AlphaFoldDB" id="A0A1J4KCI6"/>
<keyword evidence="3" id="KW-1185">Reference proteome</keyword>
<accession>A0A1J4KCI6</accession>
<keyword evidence="1" id="KW-0812">Transmembrane</keyword>
<comment type="caution">
    <text evidence="2">The sequence shown here is derived from an EMBL/GenBank/DDBJ whole genome shotgun (WGS) entry which is preliminary data.</text>
</comment>
<name>A0A1J4KCI6_9EUKA</name>
<dbReference type="VEuPathDB" id="TrichDB:TRFO_22152"/>
<keyword evidence="1" id="KW-0472">Membrane</keyword>
<dbReference type="Proteomes" id="UP000179807">
    <property type="component" value="Unassembled WGS sequence"/>
</dbReference>
<proteinExistence type="predicted"/>
<feature type="transmembrane region" description="Helical" evidence="1">
    <location>
        <begin position="46"/>
        <end position="64"/>
    </location>
</feature>
<gene>
    <name evidence="2" type="ORF">TRFO_22152</name>
</gene>
<dbReference type="RefSeq" id="XP_068362271.1">
    <property type="nucleotide sequence ID" value="XM_068502393.1"/>
</dbReference>
<feature type="transmembrane region" description="Helical" evidence="1">
    <location>
        <begin position="91"/>
        <end position="117"/>
    </location>
</feature>
<reference evidence="2" key="1">
    <citation type="submission" date="2016-10" db="EMBL/GenBank/DDBJ databases">
        <authorList>
            <person name="Benchimol M."/>
            <person name="Almeida L.G."/>
            <person name="Vasconcelos A.T."/>
            <person name="Perreira-Neves A."/>
            <person name="Rosa I.A."/>
            <person name="Tasca T."/>
            <person name="Bogo M.R."/>
            <person name="de Souza W."/>
        </authorList>
    </citation>
    <scope>NUCLEOTIDE SEQUENCE [LARGE SCALE GENOMIC DNA]</scope>
    <source>
        <strain evidence="2">K</strain>
    </source>
</reference>
<sequence length="267" mass="30711">MSKIQITISKKKDVNDYIRLALNILPVAAFLFSTISCFLTNKQKGMFGLTYLFILAYHGLRVYLQATNKSFFGVKKSSDQLLKRIWFGKHLHIVVISLVFLFFNVYPFLFFLSYALYSLRETVKVIQSELGPRLGDLKETIDNFAKTVNENVYIKRARGVCDVVLAAYLFFAGLFTFKGKFFLSFLVYVVNNVFYGVMGDDQHKWVYKTISNYLHQFTKDNKDARKIVEQVVDVLEKVKDVAKQIYPIPQNAGEAIQAGLKDLKKSL</sequence>
<evidence type="ECO:0000313" key="3">
    <source>
        <dbReference type="Proteomes" id="UP000179807"/>
    </source>
</evidence>
<evidence type="ECO:0000313" key="2">
    <source>
        <dbReference type="EMBL" id="OHT09135.1"/>
    </source>
</evidence>
<evidence type="ECO:0000256" key="1">
    <source>
        <dbReference type="SAM" id="Phobius"/>
    </source>
</evidence>
<protein>
    <submittedName>
        <fullName evidence="2">Uncharacterized protein</fullName>
    </submittedName>
</protein>
<keyword evidence="1" id="KW-1133">Transmembrane helix</keyword>